<evidence type="ECO:0000313" key="3">
    <source>
        <dbReference type="EMBL" id="KAA6373443.1"/>
    </source>
</evidence>
<dbReference type="GO" id="GO:0003677">
    <property type="term" value="F:DNA binding"/>
    <property type="evidence" value="ECO:0007669"/>
    <property type="project" value="InterPro"/>
</dbReference>
<gene>
    <name evidence="3" type="ORF">EZS28_031031</name>
</gene>
<protein>
    <recommendedName>
        <fullName evidence="2">Tyr recombinase domain-containing protein</fullName>
    </recommendedName>
</protein>
<dbReference type="InterPro" id="IPR012337">
    <property type="entry name" value="RNaseH-like_sf"/>
</dbReference>
<dbReference type="SUPFAM" id="SSF56349">
    <property type="entry name" value="DNA breaking-rejoining enzymes"/>
    <property type="match status" value="1"/>
</dbReference>
<dbReference type="PROSITE" id="PS51898">
    <property type="entry name" value="TYR_RECOMBINASE"/>
    <property type="match status" value="1"/>
</dbReference>
<dbReference type="AlphaFoldDB" id="A0A5J4USV1"/>
<evidence type="ECO:0000259" key="2">
    <source>
        <dbReference type="PROSITE" id="PS51898"/>
    </source>
</evidence>
<dbReference type="Gene3D" id="3.30.420.10">
    <property type="entry name" value="Ribonuclease H-like superfamily/Ribonuclease H"/>
    <property type="match status" value="1"/>
</dbReference>
<sequence>MMTATMTTDTCKTGWGAVLNMNQQEILASATWKKPLSLRSSYQREGWAILYALRRFRKQQMKAEQLNILTDNQVAVMNIQGKAAASIQAQTIRKILEEAYKMGIVVNANHIKGIDNRKADALSRLELAGDYKIRIEYLSIVLQSQDLKLEVDVFATKNNKKCPIYYAPTLDEEAAGIGGLQAYWNNKTILINPPLTLMGKIVRKLLTVKNSIAIVIGMDWVNQWWSNQLKDLAKQTVILDNSERVFKGGRSMKRNRMKLPPVKFLAHVIRIGEKIKSKQILKGDVVLNNRRALDGLQQSKKTVEEMIAIRRGVCSIFSLLTGIKDFTRSLLISSLMKSLLCKKVKKSRYLKAWNFNQLLNYERKKYNDQTQLNVMQHTMVLLVAYSTMRGTELHSMKRSEIAFDDEGTNIVVLKKKAKNRGQQLSYRRKNEESICPVKALSNCLELVKVKFPTSYALWYNKRNIEASEQGIRNQLRARIRQAGTEKSYGSNQIRHSVITELRKAKLSVEQVNQLTDHAPVSVIIEQYYNKPEHPLGIEDIIGQSVPAALSDQTQPL</sequence>
<dbReference type="GO" id="GO:0006310">
    <property type="term" value="P:DNA recombination"/>
    <property type="evidence" value="ECO:0007669"/>
    <property type="project" value="UniProtKB-KW"/>
</dbReference>
<dbReference type="EMBL" id="SNRW01012751">
    <property type="protein sequence ID" value="KAA6373443.1"/>
    <property type="molecule type" value="Genomic_DNA"/>
</dbReference>
<dbReference type="InterPro" id="IPR052055">
    <property type="entry name" value="Hepadnavirus_pol/RT"/>
</dbReference>
<dbReference type="PANTHER" id="PTHR33050">
    <property type="entry name" value="REVERSE TRANSCRIPTASE DOMAIN-CONTAINING PROTEIN"/>
    <property type="match status" value="1"/>
</dbReference>
<dbReference type="OrthoDB" id="2897838at2759"/>
<proteinExistence type="predicted"/>
<dbReference type="InterPro" id="IPR036397">
    <property type="entry name" value="RNaseH_sf"/>
</dbReference>
<feature type="domain" description="Tyr recombinase" evidence="2">
    <location>
        <begin position="345"/>
        <end position="542"/>
    </location>
</feature>
<name>A0A5J4USV1_9EUKA</name>
<dbReference type="GO" id="GO:0015074">
    <property type="term" value="P:DNA integration"/>
    <property type="evidence" value="ECO:0007669"/>
    <property type="project" value="InterPro"/>
</dbReference>
<comment type="caution">
    <text evidence="3">The sequence shown here is derived from an EMBL/GenBank/DDBJ whole genome shotgun (WGS) entry which is preliminary data.</text>
</comment>
<keyword evidence="1" id="KW-0233">DNA recombination</keyword>
<dbReference type="SUPFAM" id="SSF53098">
    <property type="entry name" value="Ribonuclease H-like"/>
    <property type="match status" value="1"/>
</dbReference>
<dbReference type="Gene3D" id="1.10.443.10">
    <property type="entry name" value="Intergrase catalytic core"/>
    <property type="match status" value="1"/>
</dbReference>
<evidence type="ECO:0000256" key="1">
    <source>
        <dbReference type="ARBA" id="ARBA00023172"/>
    </source>
</evidence>
<dbReference type="CDD" id="cd09275">
    <property type="entry name" value="RNase_HI_RT_DIRS1"/>
    <property type="match status" value="1"/>
</dbReference>
<dbReference type="InterPro" id="IPR002104">
    <property type="entry name" value="Integrase_catalytic"/>
</dbReference>
<dbReference type="InterPro" id="IPR013762">
    <property type="entry name" value="Integrase-like_cat_sf"/>
</dbReference>
<organism evidence="3 4">
    <name type="scientific">Streblomastix strix</name>
    <dbReference type="NCBI Taxonomy" id="222440"/>
    <lineage>
        <taxon>Eukaryota</taxon>
        <taxon>Metamonada</taxon>
        <taxon>Preaxostyla</taxon>
        <taxon>Oxymonadida</taxon>
        <taxon>Streblomastigidae</taxon>
        <taxon>Streblomastix</taxon>
    </lineage>
</organism>
<reference evidence="3 4" key="1">
    <citation type="submission" date="2019-03" db="EMBL/GenBank/DDBJ databases">
        <title>Single cell metagenomics reveals metabolic interactions within the superorganism composed of flagellate Streblomastix strix and complex community of Bacteroidetes bacteria on its surface.</title>
        <authorList>
            <person name="Treitli S.C."/>
            <person name="Kolisko M."/>
            <person name="Husnik F."/>
            <person name="Keeling P."/>
            <person name="Hampl V."/>
        </authorList>
    </citation>
    <scope>NUCLEOTIDE SEQUENCE [LARGE SCALE GENOMIC DNA]</scope>
    <source>
        <strain evidence="3">ST1C</strain>
    </source>
</reference>
<evidence type="ECO:0000313" key="4">
    <source>
        <dbReference type="Proteomes" id="UP000324800"/>
    </source>
</evidence>
<dbReference type="InterPro" id="IPR011010">
    <property type="entry name" value="DNA_brk_join_enz"/>
</dbReference>
<dbReference type="Pfam" id="PF00589">
    <property type="entry name" value="Phage_integrase"/>
    <property type="match status" value="1"/>
</dbReference>
<accession>A0A5J4USV1</accession>
<dbReference type="PANTHER" id="PTHR33050:SF7">
    <property type="entry name" value="RIBONUCLEASE H"/>
    <property type="match status" value="1"/>
</dbReference>
<dbReference type="Proteomes" id="UP000324800">
    <property type="component" value="Unassembled WGS sequence"/>
</dbReference>